<gene>
    <name evidence="3" type="ORF">DEIGR_102090</name>
</gene>
<evidence type="ECO:0000313" key="3">
    <source>
        <dbReference type="EMBL" id="GAQ22063.1"/>
    </source>
</evidence>
<dbReference type="Pfam" id="PF03819">
    <property type="entry name" value="MazG"/>
    <property type="match status" value="1"/>
</dbReference>
<dbReference type="CDD" id="cd11531">
    <property type="entry name" value="NTP-PPase_BsYpjD"/>
    <property type="match status" value="1"/>
</dbReference>
<dbReference type="AlphaFoldDB" id="A0A100HJS9"/>
<dbReference type="Gene3D" id="1.10.287.1080">
    <property type="entry name" value="MazG-like"/>
    <property type="match status" value="1"/>
</dbReference>
<accession>A0A100HJS9</accession>
<feature type="region of interest" description="Disordered" evidence="1">
    <location>
        <begin position="102"/>
        <end position="125"/>
    </location>
</feature>
<reference evidence="4" key="1">
    <citation type="submission" date="2015-11" db="EMBL/GenBank/DDBJ databases">
        <title>Draft Genome Sequence of the Radioresistant Bacterium Deinococcus grandis, Isolated from Freshwater Fish in Japan.</title>
        <authorList>
            <person name="Satoh K."/>
            <person name="Onodera T."/>
            <person name="Omoso K."/>
            <person name="Takeda-Yano K."/>
            <person name="Katayama T."/>
            <person name="Oono Y."/>
            <person name="Narumi I."/>
        </authorList>
    </citation>
    <scope>NUCLEOTIDE SEQUENCE [LARGE SCALE GENOMIC DNA]</scope>
    <source>
        <strain evidence="4">ATCC 43672</strain>
    </source>
</reference>
<dbReference type="InterPro" id="IPR004518">
    <property type="entry name" value="MazG-like_dom"/>
</dbReference>
<proteinExistence type="predicted"/>
<feature type="domain" description="NTP pyrophosphohydrolase MazG-like" evidence="2">
    <location>
        <begin position="30"/>
        <end position="106"/>
    </location>
</feature>
<dbReference type="Proteomes" id="UP000056209">
    <property type="component" value="Unassembled WGS sequence"/>
</dbReference>
<dbReference type="InterPro" id="IPR047046">
    <property type="entry name" value="YpjD/YvdC"/>
</dbReference>
<dbReference type="SUPFAM" id="SSF101386">
    <property type="entry name" value="all-alpha NTP pyrophosphatases"/>
    <property type="match status" value="1"/>
</dbReference>
<dbReference type="InterPro" id="IPR012359">
    <property type="entry name" value="MazG-related_YpjD"/>
</dbReference>
<comment type="caution">
    <text evidence="3">The sequence shown here is derived from an EMBL/GenBank/DDBJ whole genome shotgun (WGS) entry which is preliminary data.</text>
</comment>
<dbReference type="GO" id="GO:0016787">
    <property type="term" value="F:hydrolase activity"/>
    <property type="evidence" value="ECO:0007669"/>
    <property type="project" value="UniProtKB-KW"/>
</dbReference>
<evidence type="ECO:0000313" key="4">
    <source>
        <dbReference type="Proteomes" id="UP000056209"/>
    </source>
</evidence>
<evidence type="ECO:0000259" key="2">
    <source>
        <dbReference type="Pfam" id="PF03819"/>
    </source>
</evidence>
<name>A0A100HJS9_9DEIO</name>
<sequence length="125" mass="13980">MLGRMSLTFQEASARVDAFISQFEEGYFPPLLMLARLTEETGEIARVIAHQNGKTPKAGEDAGDLEMELADLLFVTICMANERGLDLERGFERMMAKIERRDATRWTKKDAPQEAADRAAEEGAL</sequence>
<keyword evidence="4" id="KW-1185">Reference proteome</keyword>
<dbReference type="PANTHER" id="PTHR42692">
    <property type="entry name" value="NUCLEOTIDE PYROPHOSPHOHYDROLASE"/>
    <property type="match status" value="1"/>
</dbReference>
<organism evidence="3 4">
    <name type="scientific">Deinococcus grandis</name>
    <dbReference type="NCBI Taxonomy" id="57498"/>
    <lineage>
        <taxon>Bacteria</taxon>
        <taxon>Thermotogati</taxon>
        <taxon>Deinococcota</taxon>
        <taxon>Deinococci</taxon>
        <taxon>Deinococcales</taxon>
        <taxon>Deinococcaceae</taxon>
        <taxon>Deinococcus</taxon>
    </lineage>
</organism>
<evidence type="ECO:0000256" key="1">
    <source>
        <dbReference type="SAM" id="MobiDB-lite"/>
    </source>
</evidence>
<dbReference type="PANTHER" id="PTHR42692:SF1">
    <property type="entry name" value="NUCLEOTIDE PYROPHOSPHOHYDROLASE"/>
    <property type="match status" value="1"/>
</dbReference>
<dbReference type="PIRSF" id="PIRSF029904">
    <property type="entry name" value="UCP029904_pph"/>
    <property type="match status" value="1"/>
</dbReference>
<protein>
    <submittedName>
        <fullName evidence="3">MazG nucleotide pyrophosphohydrolase</fullName>
    </submittedName>
</protein>
<dbReference type="EMBL" id="BCMS01000001">
    <property type="protein sequence ID" value="GAQ22063.1"/>
    <property type="molecule type" value="Genomic_DNA"/>
</dbReference>
<keyword evidence="3" id="KW-0378">Hydrolase</keyword>